<reference evidence="1 2" key="1">
    <citation type="submission" date="2018-06" db="EMBL/GenBank/DDBJ databases">
        <authorList>
            <consortium name="Pathogen Informatics"/>
            <person name="Doyle S."/>
        </authorList>
    </citation>
    <scope>NUCLEOTIDE SEQUENCE [LARGE SCALE GENOMIC DNA]</scope>
    <source>
        <strain evidence="1 2">NCTC13296</strain>
    </source>
</reference>
<evidence type="ECO:0000313" key="1">
    <source>
        <dbReference type="EMBL" id="SUF09084.1"/>
    </source>
</evidence>
<sequence>MPHIDGVMPHLPRNLHPLTVQALLTQPQPSSVVDGRPVSIVAWLTGTAGRSDDVEHVVDVLIATEWEVA</sequence>
<dbReference type="AlphaFoldDB" id="A0A379PME5"/>
<proteinExistence type="predicted"/>
<dbReference type="EMBL" id="UGVI01000002">
    <property type="protein sequence ID" value="SUF09084.1"/>
    <property type="molecule type" value="Genomic_DNA"/>
</dbReference>
<dbReference type="Proteomes" id="UP000254569">
    <property type="component" value="Unassembled WGS sequence"/>
</dbReference>
<name>A0A379PME5_9NOCA</name>
<keyword evidence="2" id="KW-1185">Reference proteome</keyword>
<gene>
    <name evidence="1" type="ORF">NCTC13296_04281</name>
</gene>
<evidence type="ECO:0000313" key="2">
    <source>
        <dbReference type="Proteomes" id="UP000254569"/>
    </source>
</evidence>
<organism evidence="1 2">
    <name type="scientific">Rhodococcus gordoniae</name>
    <dbReference type="NCBI Taxonomy" id="223392"/>
    <lineage>
        <taxon>Bacteria</taxon>
        <taxon>Bacillati</taxon>
        <taxon>Actinomycetota</taxon>
        <taxon>Actinomycetes</taxon>
        <taxon>Mycobacteriales</taxon>
        <taxon>Nocardiaceae</taxon>
        <taxon>Rhodococcus</taxon>
    </lineage>
</organism>
<protein>
    <submittedName>
        <fullName evidence="1">Uncharacterized protein</fullName>
    </submittedName>
</protein>
<accession>A0A379PME5</accession>